<feature type="compositionally biased region" description="Polar residues" evidence="1">
    <location>
        <begin position="417"/>
        <end position="426"/>
    </location>
</feature>
<feature type="region of interest" description="Disordered" evidence="1">
    <location>
        <begin position="408"/>
        <end position="494"/>
    </location>
</feature>
<feature type="domain" description="SUEL-type lectin" evidence="3">
    <location>
        <begin position="173"/>
        <end position="266"/>
    </location>
</feature>
<keyword evidence="5" id="KW-1185">Reference proteome</keyword>
<keyword evidence="2" id="KW-0812">Transmembrane</keyword>
<organism evidence="4 5">
    <name type="scientific">Oedothorax gibbosus</name>
    <dbReference type="NCBI Taxonomy" id="931172"/>
    <lineage>
        <taxon>Eukaryota</taxon>
        <taxon>Metazoa</taxon>
        <taxon>Ecdysozoa</taxon>
        <taxon>Arthropoda</taxon>
        <taxon>Chelicerata</taxon>
        <taxon>Arachnida</taxon>
        <taxon>Araneae</taxon>
        <taxon>Araneomorphae</taxon>
        <taxon>Entelegynae</taxon>
        <taxon>Araneoidea</taxon>
        <taxon>Linyphiidae</taxon>
        <taxon>Erigoninae</taxon>
        <taxon>Oedothorax</taxon>
    </lineage>
</organism>
<reference evidence="4 5" key="1">
    <citation type="journal article" date="2022" name="Nat. Ecol. Evol.">
        <title>A masculinizing supergene underlies an exaggerated male reproductive morph in a spider.</title>
        <authorList>
            <person name="Hendrickx F."/>
            <person name="De Corte Z."/>
            <person name="Sonet G."/>
            <person name="Van Belleghem S.M."/>
            <person name="Kostlbacher S."/>
            <person name="Vangestel C."/>
        </authorList>
    </citation>
    <scope>NUCLEOTIDE SEQUENCE [LARGE SCALE GENOMIC DNA]</scope>
    <source>
        <strain evidence="4">W744_W776</strain>
    </source>
</reference>
<feature type="transmembrane region" description="Helical" evidence="2">
    <location>
        <begin position="382"/>
        <end position="407"/>
    </location>
</feature>
<dbReference type="GO" id="GO:0030246">
    <property type="term" value="F:carbohydrate binding"/>
    <property type="evidence" value="ECO:0007669"/>
    <property type="project" value="InterPro"/>
</dbReference>
<dbReference type="EMBL" id="JAFNEN010000119">
    <property type="protein sequence ID" value="KAG8193519.1"/>
    <property type="molecule type" value="Genomic_DNA"/>
</dbReference>
<dbReference type="PROSITE" id="PS50228">
    <property type="entry name" value="SUEL_LECTIN"/>
    <property type="match status" value="2"/>
</dbReference>
<evidence type="ECO:0000259" key="3">
    <source>
        <dbReference type="PROSITE" id="PS50228"/>
    </source>
</evidence>
<evidence type="ECO:0000313" key="4">
    <source>
        <dbReference type="EMBL" id="KAG8193519.1"/>
    </source>
</evidence>
<gene>
    <name evidence="4" type="ORF">JTE90_003730</name>
</gene>
<dbReference type="Pfam" id="PF02140">
    <property type="entry name" value="SUEL_Lectin"/>
    <property type="match status" value="2"/>
</dbReference>
<dbReference type="Gene3D" id="2.60.120.740">
    <property type="match status" value="2"/>
</dbReference>
<dbReference type="Proteomes" id="UP000827092">
    <property type="component" value="Unassembled WGS sequence"/>
</dbReference>
<sequence>MGRSLVRRAARSGLTWQACWGFNPAASPRLPPFVSRVRLVQPEERPRIRSEKHRIIEKNALLSGTLRTFQVHACDGAELKIECWPTTVISIYLAQYGRQVGHLCPAPDNATAATTNCLSTQALRTIEESCREQRVCKLRTHPGTFGQDPCPGVSKYAEVAYKCRPNVFSNKVVCEGERLRLRCHRNLRIVIYSAAFGATHYGVPECPQPQGEGHIEDCQVSYATEAVMSSCHGRRKCSVGADVGTFGHPGCPQGTRLFLKVVHTCAPKEILKDLELGGGDDGADDDYAGFVEEPRYAPPPHTPTAPLEERPPKDPPPPKHPAAGVEEGGKEEAQTTVKTDMQSDENSGEQEGNPTSKEGSVVGFLTEWVSAYNFIRENKEKFVLYLTLGLSLALVLILGVMTARFYARRRRSSTSSGPRETASSSKGGPEARGGIGPFDPDPFDPSAGGGSIEVLRFPNSRTSSLRRALDEHEEDDCSFPRAPVRAPHNNYYYS</sequence>
<name>A0AAV6VA95_9ARAC</name>
<feature type="domain" description="SUEL-type lectin" evidence="3">
    <location>
        <begin position="73"/>
        <end position="164"/>
    </location>
</feature>
<feature type="region of interest" description="Disordered" evidence="1">
    <location>
        <begin position="274"/>
        <end position="359"/>
    </location>
</feature>
<dbReference type="CDD" id="cd22828">
    <property type="entry name" value="Gal_Rha_Lectin_EVA1_EVA1C_rpt1"/>
    <property type="match status" value="1"/>
</dbReference>
<keyword evidence="2" id="KW-1133">Transmembrane helix</keyword>
<dbReference type="PANTHER" id="PTHR46780">
    <property type="entry name" value="PROTEIN EVA-1"/>
    <property type="match status" value="1"/>
</dbReference>
<dbReference type="InterPro" id="IPR000922">
    <property type="entry name" value="Lectin_gal-bd_dom"/>
</dbReference>
<proteinExistence type="predicted"/>
<protein>
    <recommendedName>
        <fullName evidence="3">SUEL-type lectin domain-containing protein</fullName>
    </recommendedName>
</protein>
<feature type="compositionally biased region" description="Polar residues" evidence="1">
    <location>
        <begin position="349"/>
        <end position="358"/>
    </location>
</feature>
<dbReference type="InterPro" id="IPR043159">
    <property type="entry name" value="Lectin_gal-bd_sf"/>
</dbReference>
<dbReference type="CDD" id="cd22829">
    <property type="entry name" value="Gal_Rha_Lectin_EVA1_EVA1C_rpt2"/>
    <property type="match status" value="1"/>
</dbReference>
<accession>A0AAV6VA95</accession>
<evidence type="ECO:0000256" key="2">
    <source>
        <dbReference type="SAM" id="Phobius"/>
    </source>
</evidence>
<dbReference type="AlphaFoldDB" id="A0AAV6VA95"/>
<keyword evidence="2" id="KW-0472">Membrane</keyword>
<feature type="compositionally biased region" description="Basic and acidic residues" evidence="1">
    <location>
        <begin position="307"/>
        <end position="317"/>
    </location>
</feature>
<evidence type="ECO:0000313" key="5">
    <source>
        <dbReference type="Proteomes" id="UP000827092"/>
    </source>
</evidence>
<evidence type="ECO:0000256" key="1">
    <source>
        <dbReference type="SAM" id="MobiDB-lite"/>
    </source>
</evidence>
<comment type="caution">
    <text evidence="4">The sequence shown here is derived from an EMBL/GenBank/DDBJ whole genome shotgun (WGS) entry which is preliminary data.</text>
</comment>